<dbReference type="InterPro" id="IPR032710">
    <property type="entry name" value="NTF2-like_dom_sf"/>
</dbReference>
<evidence type="ECO:0000256" key="1">
    <source>
        <dbReference type="SAM" id="MobiDB-lite"/>
    </source>
</evidence>
<feature type="compositionally biased region" description="Low complexity" evidence="1">
    <location>
        <begin position="25"/>
        <end position="41"/>
    </location>
</feature>
<proteinExistence type="predicted"/>
<dbReference type="EMBL" id="PYAX01000016">
    <property type="protein sequence ID" value="PSL51949.1"/>
    <property type="molecule type" value="Genomic_DNA"/>
</dbReference>
<feature type="signal peptide" evidence="2">
    <location>
        <begin position="1"/>
        <end position="19"/>
    </location>
</feature>
<evidence type="ECO:0008006" key="5">
    <source>
        <dbReference type="Google" id="ProtNLM"/>
    </source>
</evidence>
<organism evidence="3 4">
    <name type="scientific">Saccharothrix carnea</name>
    <dbReference type="NCBI Taxonomy" id="1280637"/>
    <lineage>
        <taxon>Bacteria</taxon>
        <taxon>Bacillati</taxon>
        <taxon>Actinomycetota</taxon>
        <taxon>Actinomycetes</taxon>
        <taxon>Pseudonocardiales</taxon>
        <taxon>Pseudonocardiaceae</taxon>
        <taxon>Saccharothrix</taxon>
    </lineage>
</organism>
<dbReference type="Gene3D" id="3.10.450.50">
    <property type="match status" value="1"/>
</dbReference>
<dbReference type="PROSITE" id="PS51257">
    <property type="entry name" value="PROKAR_LIPOPROTEIN"/>
    <property type="match status" value="1"/>
</dbReference>
<gene>
    <name evidence="3" type="ORF">B0I31_11625</name>
</gene>
<feature type="region of interest" description="Disordered" evidence="1">
    <location>
        <begin position="25"/>
        <end position="44"/>
    </location>
</feature>
<evidence type="ECO:0000313" key="4">
    <source>
        <dbReference type="Proteomes" id="UP000241118"/>
    </source>
</evidence>
<feature type="chain" id="PRO_5038661691" description="Lipoprotein" evidence="2">
    <location>
        <begin position="20"/>
        <end position="234"/>
    </location>
</feature>
<sequence>MKRTTPALLALAAVLLVGACGGGTTTAASSSAGTTSSTTPSVDAAAEEKAVRQAFADYRDAARAKDGLAAAELLSQDMLDYYTEGRDLALTGSAEQVAGQGATTAMLVYVMRAEFDATELRGMSPEQLVAAAVEKGLVSESSLDNVDLGAVTVDGDTATAEMTSRGKDAGVEMTFHKEDGSWRFDARSLMTAADEALKTVAKQQGVTLEEFLDTTLGTLYGAERVPELKKPLEG</sequence>
<dbReference type="AlphaFoldDB" id="A0A2P8I0E9"/>
<protein>
    <recommendedName>
        <fullName evidence="5">Lipoprotein</fullName>
    </recommendedName>
</protein>
<accession>A0A2P8I0E9</accession>
<dbReference type="OrthoDB" id="4427703at2"/>
<dbReference type="SUPFAM" id="SSF54427">
    <property type="entry name" value="NTF2-like"/>
    <property type="match status" value="1"/>
</dbReference>
<keyword evidence="2" id="KW-0732">Signal</keyword>
<keyword evidence="4" id="KW-1185">Reference proteome</keyword>
<name>A0A2P8I0E9_SACCR</name>
<comment type="caution">
    <text evidence="3">The sequence shown here is derived from an EMBL/GenBank/DDBJ whole genome shotgun (WGS) entry which is preliminary data.</text>
</comment>
<evidence type="ECO:0000313" key="3">
    <source>
        <dbReference type="EMBL" id="PSL51949.1"/>
    </source>
</evidence>
<dbReference type="Proteomes" id="UP000241118">
    <property type="component" value="Unassembled WGS sequence"/>
</dbReference>
<dbReference type="RefSeq" id="WP_106619370.1">
    <property type="nucleotide sequence ID" value="NZ_PYAX01000016.1"/>
</dbReference>
<reference evidence="3 4" key="1">
    <citation type="submission" date="2018-03" db="EMBL/GenBank/DDBJ databases">
        <title>Genomic Encyclopedia of Type Strains, Phase III (KMG-III): the genomes of soil and plant-associated and newly described type strains.</title>
        <authorList>
            <person name="Whitman W."/>
        </authorList>
    </citation>
    <scope>NUCLEOTIDE SEQUENCE [LARGE SCALE GENOMIC DNA]</scope>
    <source>
        <strain evidence="3 4">CGMCC 4.7097</strain>
    </source>
</reference>
<evidence type="ECO:0000256" key="2">
    <source>
        <dbReference type="SAM" id="SignalP"/>
    </source>
</evidence>